<feature type="domain" description="DNA polymerase Y-family little finger" evidence="1">
    <location>
        <begin position="19"/>
        <end position="70"/>
    </location>
</feature>
<dbReference type="InterPro" id="IPR017961">
    <property type="entry name" value="DNA_pol_Y-fam_little_finger"/>
</dbReference>
<organism evidence="3 4">
    <name type="scientific">Phytopseudomonas flavescens</name>
    <dbReference type="NCBI Taxonomy" id="29435"/>
    <lineage>
        <taxon>Bacteria</taxon>
        <taxon>Pseudomonadati</taxon>
        <taxon>Pseudomonadota</taxon>
        <taxon>Gammaproteobacteria</taxon>
        <taxon>Pseudomonadales</taxon>
        <taxon>Pseudomonadaceae</taxon>
        <taxon>Phytopseudomonas</taxon>
    </lineage>
</organism>
<dbReference type="GO" id="GO:0006281">
    <property type="term" value="P:DNA repair"/>
    <property type="evidence" value="ECO:0007669"/>
    <property type="project" value="InterPro"/>
</dbReference>
<dbReference type="AlphaFoldDB" id="A0A1G7XN25"/>
<dbReference type="EMBL" id="FNDG01000001">
    <property type="protein sequence ID" value="SDG85594.1"/>
    <property type="molecule type" value="Genomic_DNA"/>
</dbReference>
<dbReference type="Pfam" id="PF13438">
    <property type="entry name" value="DUF4113"/>
    <property type="match status" value="1"/>
</dbReference>
<dbReference type="GO" id="GO:0003684">
    <property type="term" value="F:damaged DNA binding"/>
    <property type="evidence" value="ECO:0007669"/>
    <property type="project" value="InterPro"/>
</dbReference>
<proteinExistence type="predicted"/>
<dbReference type="InterPro" id="IPR025188">
    <property type="entry name" value="DUF4113"/>
</dbReference>
<sequence length="133" mass="14805">MSIKTQIHNPALPLYANAQTVALPMPTDDTRDILAPALRALDAIYRPGFKYSKCSTLLMDLSQRGEVTADLFAPAARAGSDRVMAALDAINKREGAGTLRLGRVPVDPWWGMKREMKSRCYTTRWEEVIKVRG</sequence>
<evidence type="ECO:0000259" key="2">
    <source>
        <dbReference type="Pfam" id="PF13438"/>
    </source>
</evidence>
<dbReference type="Proteomes" id="UP000198606">
    <property type="component" value="Unassembled WGS sequence"/>
</dbReference>
<evidence type="ECO:0000313" key="4">
    <source>
        <dbReference type="Proteomes" id="UP000198606"/>
    </source>
</evidence>
<protein>
    <submittedName>
        <fullName evidence="3">DNA polymerase V</fullName>
    </submittedName>
</protein>
<dbReference type="RefSeq" id="WP_244158041.1">
    <property type="nucleotide sequence ID" value="NZ_FNDG01000001.1"/>
</dbReference>
<accession>A0A1G7XN25</accession>
<feature type="domain" description="DUF4113" evidence="2">
    <location>
        <begin position="82"/>
        <end position="131"/>
    </location>
</feature>
<dbReference type="STRING" id="29435.SAMN05216588_101201"/>
<dbReference type="Pfam" id="PF11799">
    <property type="entry name" value="IMS_C"/>
    <property type="match status" value="1"/>
</dbReference>
<evidence type="ECO:0000259" key="1">
    <source>
        <dbReference type="Pfam" id="PF11799"/>
    </source>
</evidence>
<name>A0A1G7XN25_9GAMM</name>
<reference evidence="3 4" key="1">
    <citation type="submission" date="2016-10" db="EMBL/GenBank/DDBJ databases">
        <authorList>
            <person name="de Groot N.N."/>
        </authorList>
    </citation>
    <scope>NUCLEOTIDE SEQUENCE [LARGE SCALE GENOMIC DNA]</scope>
    <source>
        <strain evidence="3 4">LMG 18387</strain>
    </source>
</reference>
<gene>
    <name evidence="3" type="ORF">SAMN05216588_101201</name>
</gene>
<evidence type="ECO:0000313" key="3">
    <source>
        <dbReference type="EMBL" id="SDG85594.1"/>
    </source>
</evidence>